<comment type="similarity">
    <text evidence="14">Belongs to the ribF family.</text>
</comment>
<evidence type="ECO:0000256" key="7">
    <source>
        <dbReference type="ARBA" id="ARBA00022741"/>
    </source>
</evidence>
<dbReference type="EMBL" id="JACZDF010000004">
    <property type="protein sequence ID" value="MBD9699644.1"/>
    <property type="molecule type" value="Genomic_DNA"/>
</dbReference>
<dbReference type="PANTHER" id="PTHR22749:SF6">
    <property type="entry name" value="RIBOFLAVIN KINASE"/>
    <property type="match status" value="1"/>
</dbReference>
<keyword evidence="8 14" id="KW-0418">Kinase</keyword>
<dbReference type="InterPro" id="IPR002606">
    <property type="entry name" value="Riboflavin_kinase_bac"/>
</dbReference>
<keyword evidence="10 14" id="KW-0067">ATP-binding</keyword>
<dbReference type="Gene3D" id="2.40.30.30">
    <property type="entry name" value="Riboflavin kinase-like"/>
    <property type="match status" value="1"/>
</dbReference>
<evidence type="ECO:0000259" key="15">
    <source>
        <dbReference type="SMART" id="SM00904"/>
    </source>
</evidence>
<dbReference type="EC" id="2.7.7.2" evidence="14"/>
<comment type="pathway">
    <text evidence="1 14">Cofactor biosynthesis; FAD biosynthesis; FAD from FMN: step 1/1.</text>
</comment>
<dbReference type="EC" id="2.7.1.26" evidence="14"/>
<dbReference type="CDD" id="cd02064">
    <property type="entry name" value="FAD_synthetase_N"/>
    <property type="match status" value="1"/>
</dbReference>
<comment type="catalytic activity">
    <reaction evidence="12 14">
        <text>riboflavin + ATP = FMN + ADP + H(+)</text>
        <dbReference type="Rhea" id="RHEA:14357"/>
        <dbReference type="ChEBI" id="CHEBI:15378"/>
        <dbReference type="ChEBI" id="CHEBI:30616"/>
        <dbReference type="ChEBI" id="CHEBI:57986"/>
        <dbReference type="ChEBI" id="CHEBI:58210"/>
        <dbReference type="ChEBI" id="CHEBI:456216"/>
        <dbReference type="EC" id="2.7.1.26"/>
    </reaction>
</comment>
<reference evidence="16 17" key="1">
    <citation type="submission" date="2020-09" db="EMBL/GenBank/DDBJ databases">
        <title>Flavimobilis rhizosphaerae sp. nov., isolated from rhizosphere soil of Spartina alterniflora.</title>
        <authorList>
            <person name="Hanqin C."/>
        </authorList>
    </citation>
    <scope>NUCLEOTIDE SEQUENCE [LARGE SCALE GENOMIC DNA]</scope>
    <source>
        <strain evidence="16 17">GY 10621</strain>
    </source>
</reference>
<dbReference type="NCBIfam" id="TIGR00083">
    <property type="entry name" value="ribF"/>
    <property type="match status" value="1"/>
</dbReference>
<dbReference type="Gene3D" id="3.40.50.620">
    <property type="entry name" value="HUPs"/>
    <property type="match status" value="1"/>
</dbReference>
<keyword evidence="4 14" id="KW-0288">FMN</keyword>
<dbReference type="PIRSF" id="PIRSF004491">
    <property type="entry name" value="FAD_Synth"/>
    <property type="match status" value="1"/>
</dbReference>
<accession>A0ABR9DRV7</accession>
<organism evidence="16 17">
    <name type="scientific">Flavimobilis rhizosphaerae</name>
    <dbReference type="NCBI Taxonomy" id="2775421"/>
    <lineage>
        <taxon>Bacteria</taxon>
        <taxon>Bacillati</taxon>
        <taxon>Actinomycetota</taxon>
        <taxon>Actinomycetes</taxon>
        <taxon>Micrococcales</taxon>
        <taxon>Jonesiaceae</taxon>
        <taxon>Flavimobilis</taxon>
    </lineage>
</organism>
<dbReference type="InterPro" id="IPR023468">
    <property type="entry name" value="Riboflavin_kinase"/>
</dbReference>
<dbReference type="InterPro" id="IPR015864">
    <property type="entry name" value="FAD_synthase"/>
</dbReference>
<evidence type="ECO:0000256" key="10">
    <source>
        <dbReference type="ARBA" id="ARBA00022840"/>
    </source>
</evidence>
<protein>
    <recommendedName>
        <fullName evidence="14">Riboflavin biosynthesis protein</fullName>
    </recommendedName>
    <domain>
        <recommendedName>
            <fullName evidence="14">Riboflavin kinase</fullName>
            <ecNumber evidence="14">2.7.1.26</ecNumber>
        </recommendedName>
        <alternativeName>
            <fullName evidence="14">Flavokinase</fullName>
        </alternativeName>
    </domain>
    <domain>
        <recommendedName>
            <fullName evidence="14">FMN adenylyltransferase</fullName>
            <ecNumber evidence="14">2.7.7.2</ecNumber>
        </recommendedName>
        <alternativeName>
            <fullName evidence="14">FAD pyrophosphorylase</fullName>
        </alternativeName>
        <alternativeName>
            <fullName evidence="14">FAD synthase</fullName>
        </alternativeName>
    </domain>
</protein>
<evidence type="ECO:0000256" key="12">
    <source>
        <dbReference type="ARBA" id="ARBA00047880"/>
    </source>
</evidence>
<name>A0ABR9DRV7_9MICO</name>
<comment type="pathway">
    <text evidence="2 14">Cofactor biosynthesis; FMN biosynthesis; FMN from riboflavin (ATP route): step 1/1.</text>
</comment>
<dbReference type="PANTHER" id="PTHR22749">
    <property type="entry name" value="RIBOFLAVIN KINASE/FMN ADENYLYLTRANSFERASE"/>
    <property type="match status" value="1"/>
</dbReference>
<keyword evidence="9 14" id="KW-0274">FAD</keyword>
<sequence length="343" mass="36321">MAPDDLVPDGAPQDAVVVDGRQTQVWRSLDELPADLGPTVVTIGNFDGVHLGHQEVLGVVVAQARARGAAAVAVTFTPHPRAVHVPEEPLRLVTSPAQRRELLAATGLDGVLELDYTLAFAAQSPREFVESCFVRGLGATAVVVGRDVQLGAGNSGNLATLVGLGEEHGFEVVTVEDLGVAGGRWSSTAARRLLDDGDVTRASRILGRQHRLRAEVVHGDARGRTIGFPTANLSQEVEGLVPADGVYAGWMLRRGGGADAVLPAAVSIGTNPTFDGTQRRVEAYVLDRTDLDLYGEAVELDLVAHLRPTLRFTSVDELVTQMDADVVRVREVLAAEGPPPARP</sequence>
<dbReference type="NCBIfam" id="NF004160">
    <property type="entry name" value="PRK05627.1-3"/>
    <property type="match status" value="1"/>
</dbReference>
<dbReference type="GO" id="GO:0003919">
    <property type="term" value="F:FMN adenylyltransferase activity"/>
    <property type="evidence" value="ECO:0007669"/>
    <property type="project" value="UniProtKB-EC"/>
</dbReference>
<evidence type="ECO:0000256" key="11">
    <source>
        <dbReference type="ARBA" id="ARBA00023268"/>
    </source>
</evidence>
<gene>
    <name evidence="16" type="ORF">IGS67_09110</name>
</gene>
<evidence type="ECO:0000256" key="6">
    <source>
        <dbReference type="ARBA" id="ARBA00022695"/>
    </source>
</evidence>
<keyword evidence="6 14" id="KW-0548">Nucleotidyltransferase</keyword>
<evidence type="ECO:0000256" key="8">
    <source>
        <dbReference type="ARBA" id="ARBA00022777"/>
    </source>
</evidence>
<evidence type="ECO:0000256" key="9">
    <source>
        <dbReference type="ARBA" id="ARBA00022827"/>
    </source>
</evidence>
<evidence type="ECO:0000256" key="5">
    <source>
        <dbReference type="ARBA" id="ARBA00022679"/>
    </source>
</evidence>
<dbReference type="Pfam" id="PF01687">
    <property type="entry name" value="Flavokinase"/>
    <property type="match status" value="1"/>
</dbReference>
<keyword evidence="7 14" id="KW-0547">Nucleotide-binding</keyword>
<evidence type="ECO:0000256" key="4">
    <source>
        <dbReference type="ARBA" id="ARBA00022643"/>
    </source>
</evidence>
<dbReference type="SUPFAM" id="SSF82114">
    <property type="entry name" value="Riboflavin kinase-like"/>
    <property type="match status" value="1"/>
</dbReference>
<keyword evidence="5 14" id="KW-0808">Transferase</keyword>
<dbReference type="InterPro" id="IPR014729">
    <property type="entry name" value="Rossmann-like_a/b/a_fold"/>
</dbReference>
<comment type="caution">
    <text evidence="16">The sequence shown here is derived from an EMBL/GenBank/DDBJ whole genome shotgun (WGS) entry which is preliminary data.</text>
</comment>
<keyword evidence="3 14" id="KW-0285">Flavoprotein</keyword>
<dbReference type="InterPro" id="IPR015865">
    <property type="entry name" value="Riboflavin_kinase_bac/euk"/>
</dbReference>
<keyword evidence="17" id="KW-1185">Reference proteome</keyword>
<dbReference type="GO" id="GO:0008531">
    <property type="term" value="F:riboflavin kinase activity"/>
    <property type="evidence" value="ECO:0007669"/>
    <property type="project" value="UniProtKB-EC"/>
</dbReference>
<dbReference type="InterPro" id="IPR023465">
    <property type="entry name" value="Riboflavin_kinase_dom_sf"/>
</dbReference>
<dbReference type="Pfam" id="PF06574">
    <property type="entry name" value="FAD_syn"/>
    <property type="match status" value="1"/>
</dbReference>
<evidence type="ECO:0000256" key="2">
    <source>
        <dbReference type="ARBA" id="ARBA00005201"/>
    </source>
</evidence>
<evidence type="ECO:0000256" key="14">
    <source>
        <dbReference type="PIRNR" id="PIRNR004491"/>
    </source>
</evidence>
<keyword evidence="11" id="KW-0511">Multifunctional enzyme</keyword>
<evidence type="ECO:0000313" key="17">
    <source>
        <dbReference type="Proteomes" id="UP000642107"/>
    </source>
</evidence>
<comment type="catalytic activity">
    <reaction evidence="13 14">
        <text>FMN + ATP + H(+) = FAD + diphosphate</text>
        <dbReference type="Rhea" id="RHEA:17237"/>
        <dbReference type="ChEBI" id="CHEBI:15378"/>
        <dbReference type="ChEBI" id="CHEBI:30616"/>
        <dbReference type="ChEBI" id="CHEBI:33019"/>
        <dbReference type="ChEBI" id="CHEBI:57692"/>
        <dbReference type="ChEBI" id="CHEBI:58210"/>
        <dbReference type="EC" id="2.7.7.2"/>
    </reaction>
</comment>
<evidence type="ECO:0000256" key="13">
    <source>
        <dbReference type="ARBA" id="ARBA00049494"/>
    </source>
</evidence>
<dbReference type="SUPFAM" id="SSF52374">
    <property type="entry name" value="Nucleotidylyl transferase"/>
    <property type="match status" value="1"/>
</dbReference>
<evidence type="ECO:0000313" key="16">
    <source>
        <dbReference type="EMBL" id="MBD9699644.1"/>
    </source>
</evidence>
<dbReference type="Proteomes" id="UP000642107">
    <property type="component" value="Unassembled WGS sequence"/>
</dbReference>
<feature type="domain" description="Riboflavin kinase" evidence="15">
    <location>
        <begin position="205"/>
        <end position="334"/>
    </location>
</feature>
<evidence type="ECO:0000256" key="3">
    <source>
        <dbReference type="ARBA" id="ARBA00022630"/>
    </source>
</evidence>
<dbReference type="SMART" id="SM00904">
    <property type="entry name" value="Flavokinase"/>
    <property type="match status" value="1"/>
</dbReference>
<evidence type="ECO:0000256" key="1">
    <source>
        <dbReference type="ARBA" id="ARBA00004726"/>
    </source>
</evidence>
<proteinExistence type="inferred from homology"/>